<dbReference type="SUPFAM" id="SSF52402">
    <property type="entry name" value="Adenine nucleotide alpha hydrolases-like"/>
    <property type="match status" value="1"/>
</dbReference>
<organism evidence="2">
    <name type="scientific">Phage sp. ctPjm15</name>
    <dbReference type="NCBI Taxonomy" id="2828006"/>
    <lineage>
        <taxon>Viruses</taxon>
    </lineage>
</organism>
<proteinExistence type="predicted"/>
<dbReference type="Pfam" id="PF01507">
    <property type="entry name" value="PAPS_reduct"/>
    <property type="match status" value="1"/>
</dbReference>
<protein>
    <submittedName>
        <fullName evidence="2">Phosphoadenosine-phosphosulfate reductase</fullName>
    </submittedName>
</protein>
<dbReference type="InterPro" id="IPR002500">
    <property type="entry name" value="PAPS_reduct_dom"/>
</dbReference>
<dbReference type="InterPro" id="IPR050128">
    <property type="entry name" value="Sulfate_adenylyltrnsfr_sub2"/>
</dbReference>
<dbReference type="EMBL" id="BK032645">
    <property type="protein sequence ID" value="DAF52961.1"/>
    <property type="molecule type" value="Genomic_DNA"/>
</dbReference>
<sequence>MTDKITEAVAILKKHEPPEGYYVSFSGGKDSLCIYWLTKIAGVKADYHYNMTTVDPPELMQFIRTFDDVEIKHGGVDKTMWNLIIKKGIPPSRLMRYCCKELKEHGGGKRVKLLGVRAEESVKRKGRSVVDLSSPLGKVINLIYDWTEDDVWQFIHCNLIDYCKLYDEGWERIGCVGCPLAYHVKIEFDFERYPLYMKAYIKSFDRMLEYQKSIGKERKTWKTGLEVFDWWVYSNAYISKKRLSKYPTECSNCKYLGHKLMCEFYCDLISNKEFLKNV</sequence>
<dbReference type="GO" id="GO:0003824">
    <property type="term" value="F:catalytic activity"/>
    <property type="evidence" value="ECO:0007669"/>
    <property type="project" value="InterPro"/>
</dbReference>
<dbReference type="InterPro" id="IPR014729">
    <property type="entry name" value="Rossmann-like_a/b/a_fold"/>
</dbReference>
<dbReference type="PANTHER" id="PTHR43196">
    <property type="entry name" value="SULFATE ADENYLYLTRANSFERASE SUBUNIT 2"/>
    <property type="match status" value="1"/>
</dbReference>
<name>A0A8S5SPN5_9VIRU</name>
<dbReference type="Gene3D" id="3.40.50.620">
    <property type="entry name" value="HUPs"/>
    <property type="match status" value="1"/>
</dbReference>
<reference evidence="2" key="1">
    <citation type="journal article" date="2021" name="Proc. Natl. Acad. Sci. U.S.A.">
        <title>A Catalog of Tens of Thousands of Viruses from Human Metagenomes Reveals Hidden Associations with Chronic Diseases.</title>
        <authorList>
            <person name="Tisza M.J."/>
            <person name="Buck C.B."/>
        </authorList>
    </citation>
    <scope>NUCLEOTIDE SEQUENCE</scope>
    <source>
        <strain evidence="2">CtPjm15</strain>
    </source>
</reference>
<evidence type="ECO:0000259" key="1">
    <source>
        <dbReference type="Pfam" id="PF01507"/>
    </source>
</evidence>
<feature type="domain" description="Phosphoadenosine phosphosulphate reductase" evidence="1">
    <location>
        <begin position="22"/>
        <end position="180"/>
    </location>
</feature>
<accession>A0A8S5SPN5</accession>
<evidence type="ECO:0000313" key="2">
    <source>
        <dbReference type="EMBL" id="DAF52961.1"/>
    </source>
</evidence>
<dbReference type="PANTHER" id="PTHR43196:SF2">
    <property type="entry name" value="PHOSPHOADENOSINE PHOSPHOSULFATE REDUCTASE"/>
    <property type="match status" value="1"/>
</dbReference>